<dbReference type="PANTHER" id="PTHR11224">
    <property type="entry name" value="MAKORIN-RELATED"/>
    <property type="match status" value="1"/>
</dbReference>
<dbReference type="GO" id="GO:0008270">
    <property type="term" value="F:zinc ion binding"/>
    <property type="evidence" value="ECO:0007669"/>
    <property type="project" value="UniProtKB-KW"/>
</dbReference>
<dbReference type="InterPro" id="IPR041367">
    <property type="entry name" value="Znf-CCCH_4"/>
</dbReference>
<feature type="compositionally biased region" description="Low complexity" evidence="6">
    <location>
        <begin position="182"/>
        <end position="203"/>
    </location>
</feature>
<dbReference type="PROSITE" id="PS50103">
    <property type="entry name" value="ZF_C3H1"/>
    <property type="match status" value="2"/>
</dbReference>
<evidence type="ECO:0000256" key="3">
    <source>
        <dbReference type="ARBA" id="ARBA00022771"/>
    </source>
</evidence>
<feature type="compositionally biased region" description="Polar residues" evidence="6">
    <location>
        <begin position="60"/>
        <end position="70"/>
    </location>
</feature>
<keyword evidence="1 5" id="KW-0479">Metal-binding</keyword>
<dbReference type="Pfam" id="PF14608">
    <property type="entry name" value="zf-CCCH_2"/>
    <property type="match status" value="1"/>
</dbReference>
<feature type="domain" description="C3H1-type" evidence="7">
    <location>
        <begin position="106"/>
        <end position="133"/>
    </location>
</feature>
<evidence type="ECO:0000256" key="1">
    <source>
        <dbReference type="ARBA" id="ARBA00022723"/>
    </source>
</evidence>
<proteinExistence type="predicted"/>
<accession>A0A9W8KXI8</accession>
<dbReference type="SMART" id="SM00356">
    <property type="entry name" value="ZnF_C3H1"/>
    <property type="match status" value="2"/>
</dbReference>
<dbReference type="GO" id="GO:0061630">
    <property type="term" value="F:ubiquitin protein ligase activity"/>
    <property type="evidence" value="ECO:0007669"/>
    <property type="project" value="InterPro"/>
</dbReference>
<feature type="compositionally biased region" description="Acidic residues" evidence="6">
    <location>
        <begin position="49"/>
        <end position="58"/>
    </location>
</feature>
<dbReference type="InterPro" id="IPR036855">
    <property type="entry name" value="Znf_CCCH_sf"/>
</dbReference>
<reference evidence="8" key="1">
    <citation type="submission" date="2022-07" db="EMBL/GenBank/DDBJ databases">
        <title>Phylogenomic reconstructions and comparative analyses of Kickxellomycotina fungi.</title>
        <authorList>
            <person name="Reynolds N.K."/>
            <person name="Stajich J.E."/>
            <person name="Barry K."/>
            <person name="Grigoriev I.V."/>
            <person name="Crous P."/>
            <person name="Smith M.E."/>
        </authorList>
    </citation>
    <scope>NUCLEOTIDE SEQUENCE</scope>
    <source>
        <strain evidence="8">NRRL 3115</strain>
    </source>
</reference>
<comment type="caution">
    <text evidence="8">The sequence shown here is derived from an EMBL/GenBank/DDBJ whole genome shotgun (WGS) entry which is preliminary data.</text>
</comment>
<sequence length="980" mass="101612">MSRPQPSQRQPAKEATSSATPAPGLKPRQRTQLRDSSSSLMPEQHSATDDSENEDGGFDDSSTGVTSSIKSRQRQQQARSSSAASTEQDSSDQRAQRGGGGHKGGSTKHIPCKFYKHGNCTAGANCFFSHDISLFVDKSVCKYFVKGNCRYGNKCALLHTNQLDGNISVRPAAKSSNGTRIAQNNNRTAGANNGNASLASKGNLRGGLSSGNAAKKDRAIMSEASYSDAAAGRIGASSSHSQSSHENKPSAQSSKSAVNSQGTTSSNGAASSASVHDDSEASIGSNDSDAASVHPSGAWTPGSIASALRKNHSQKHQLQSSAPKRRSINNDSGMFEAGYLPMHGLANHDSDSIDNLLFGEYHGSSSASPLRAHFDSAGISGLSSSHTTNTQSQPIPKPDASGFTRAFRGGDSSVPYGGLSMQDSMRIDNLALSHGAAHQQFAGSPFMSSSIPLLDQFKDLARAEAAVPSSGNSPIAQSFSRSPAGDSSSYLLNRHAFTAVNASASLQDTLMLDDTGGSLLSGHHGSLHNQQNANLISASMRSGADGIKINNHHLDMSPAIDPIGNARSIPRNTELFGRSFRSSSFVNESLNPLAALAATATEYSESGTSSRLHSGAPLGSPVAGANPSVTTGGRLRSNSHILSPTLSGISSGLDFTGISKGGNRNAASSLRHSAQDSPFLASDGQLGAFSLTDIHSIPYDTTLKPASGNGVGATGFWDSYGSYSGVDLSLEQEQRTAYGHSLGSQTLGAQLPTTGFGQPAASNLGQHPQYQQQLQSWAQSVKAQRQAGNQPSPFTSAIGSYSEHKSIVTSQLDSVRPGAIGQKPRLQHNPIGTASGLSSSYTSSTQIGGAFGGIGLSLSGASSTRANSNNNNNSFLTTTNGKAGHNHIGGSINGSSAASDNCDDMFELEQDTPARAVASNGMSKTMAPNPQFISMEGFAQKFSDLTTLSRPEGGKMNVMHSESISSVPIPGVSAISRPSI</sequence>
<dbReference type="InterPro" id="IPR000571">
    <property type="entry name" value="Znf_CCCH"/>
</dbReference>
<dbReference type="Proteomes" id="UP001151518">
    <property type="component" value="Unassembled WGS sequence"/>
</dbReference>
<feature type="compositionally biased region" description="Polar residues" evidence="6">
    <location>
        <begin position="781"/>
        <end position="798"/>
    </location>
</feature>
<dbReference type="EMBL" id="JANBTW010000038">
    <property type="protein sequence ID" value="KAJ2676717.1"/>
    <property type="molecule type" value="Genomic_DNA"/>
</dbReference>
<feature type="compositionally biased region" description="Polar residues" evidence="6">
    <location>
        <begin position="749"/>
        <end position="765"/>
    </location>
</feature>
<dbReference type="InterPro" id="IPR045072">
    <property type="entry name" value="MKRN-like"/>
</dbReference>
<feature type="compositionally biased region" description="Low complexity" evidence="6">
    <location>
        <begin position="766"/>
        <end position="779"/>
    </location>
</feature>
<evidence type="ECO:0000256" key="6">
    <source>
        <dbReference type="SAM" id="MobiDB-lite"/>
    </source>
</evidence>
<feature type="compositionally biased region" description="Polar residues" evidence="6">
    <location>
        <begin position="1"/>
        <end position="20"/>
    </location>
</feature>
<feature type="region of interest" description="Disordered" evidence="6">
    <location>
        <begin position="818"/>
        <end position="839"/>
    </location>
</feature>
<dbReference type="Gene3D" id="4.10.1000.10">
    <property type="entry name" value="Zinc finger, CCCH-type"/>
    <property type="match status" value="1"/>
</dbReference>
<feature type="zinc finger region" description="C3H1-type" evidence="5">
    <location>
        <begin position="135"/>
        <end position="162"/>
    </location>
</feature>
<feature type="domain" description="C3H1-type" evidence="7">
    <location>
        <begin position="135"/>
        <end position="162"/>
    </location>
</feature>
<feature type="region of interest" description="Disordered" evidence="6">
    <location>
        <begin position="1"/>
        <end position="108"/>
    </location>
</feature>
<feature type="compositionally biased region" description="Low complexity" evidence="6">
    <location>
        <begin position="74"/>
        <end position="88"/>
    </location>
</feature>
<evidence type="ECO:0000259" key="7">
    <source>
        <dbReference type="PROSITE" id="PS50103"/>
    </source>
</evidence>
<keyword evidence="2" id="KW-0677">Repeat</keyword>
<evidence type="ECO:0000256" key="2">
    <source>
        <dbReference type="ARBA" id="ARBA00022737"/>
    </source>
</evidence>
<gene>
    <name evidence="8" type="ORF">GGI25_003469</name>
</gene>
<organism evidence="8 9">
    <name type="scientific">Coemansia spiralis</name>
    <dbReference type="NCBI Taxonomy" id="417178"/>
    <lineage>
        <taxon>Eukaryota</taxon>
        <taxon>Fungi</taxon>
        <taxon>Fungi incertae sedis</taxon>
        <taxon>Zoopagomycota</taxon>
        <taxon>Kickxellomycotina</taxon>
        <taxon>Kickxellomycetes</taxon>
        <taxon>Kickxellales</taxon>
        <taxon>Kickxellaceae</taxon>
        <taxon>Coemansia</taxon>
    </lineage>
</organism>
<feature type="region of interest" description="Disordered" evidence="6">
    <location>
        <begin position="861"/>
        <end position="892"/>
    </location>
</feature>
<evidence type="ECO:0000256" key="4">
    <source>
        <dbReference type="ARBA" id="ARBA00022833"/>
    </source>
</evidence>
<dbReference type="Pfam" id="PF18044">
    <property type="entry name" value="zf-CCCH_4"/>
    <property type="match status" value="1"/>
</dbReference>
<dbReference type="GO" id="GO:0000209">
    <property type="term" value="P:protein polyubiquitination"/>
    <property type="evidence" value="ECO:0007669"/>
    <property type="project" value="InterPro"/>
</dbReference>
<dbReference type="AlphaFoldDB" id="A0A9W8KXI8"/>
<feature type="region of interest" description="Disordered" evidence="6">
    <location>
        <begin position="749"/>
        <end position="798"/>
    </location>
</feature>
<feature type="region of interest" description="Disordered" evidence="6">
    <location>
        <begin position="381"/>
        <end position="407"/>
    </location>
</feature>
<feature type="compositionally biased region" description="Polar residues" evidence="6">
    <location>
        <begin position="381"/>
        <end position="394"/>
    </location>
</feature>
<keyword evidence="3 5" id="KW-0863">Zinc-finger</keyword>
<dbReference type="PANTHER" id="PTHR11224:SF10">
    <property type="entry name" value="IP09428P-RELATED"/>
    <property type="match status" value="1"/>
</dbReference>
<feature type="region of interest" description="Disordered" evidence="6">
    <location>
        <begin position="607"/>
        <end position="628"/>
    </location>
</feature>
<evidence type="ECO:0000256" key="5">
    <source>
        <dbReference type="PROSITE-ProRule" id="PRU00723"/>
    </source>
</evidence>
<feature type="compositionally biased region" description="Low complexity" evidence="6">
    <location>
        <begin position="260"/>
        <end position="274"/>
    </location>
</feature>
<keyword evidence="4 5" id="KW-0862">Zinc</keyword>
<feature type="region of interest" description="Disordered" evidence="6">
    <location>
        <begin position="231"/>
        <end position="333"/>
    </location>
</feature>
<feature type="region of interest" description="Disordered" evidence="6">
    <location>
        <begin position="171"/>
        <end position="211"/>
    </location>
</feature>
<evidence type="ECO:0000313" key="9">
    <source>
        <dbReference type="Proteomes" id="UP001151518"/>
    </source>
</evidence>
<protein>
    <recommendedName>
        <fullName evidence="7">C3H1-type domain-containing protein</fullName>
    </recommendedName>
</protein>
<dbReference type="OrthoDB" id="411372at2759"/>
<feature type="zinc finger region" description="C3H1-type" evidence="5">
    <location>
        <begin position="106"/>
        <end position="133"/>
    </location>
</feature>
<dbReference type="SUPFAM" id="SSF90229">
    <property type="entry name" value="CCCH zinc finger"/>
    <property type="match status" value="2"/>
</dbReference>
<name>A0A9W8KXI8_9FUNG</name>
<evidence type="ECO:0000313" key="8">
    <source>
        <dbReference type="EMBL" id="KAJ2676717.1"/>
    </source>
</evidence>
<feature type="compositionally biased region" description="Polar residues" evidence="6">
    <location>
        <begin position="249"/>
        <end position="259"/>
    </location>
</feature>